<evidence type="ECO:0000313" key="9">
    <source>
        <dbReference type="EMBL" id="HAT6346842.1"/>
    </source>
</evidence>
<keyword evidence="3" id="KW-0813">Transport</keyword>
<dbReference type="InterPro" id="IPR037294">
    <property type="entry name" value="ABC_BtuC-like"/>
</dbReference>
<comment type="similarity">
    <text evidence="2">Belongs to the binding-protein-dependent transport system permease family. FecCD subfamily.</text>
</comment>
<evidence type="ECO:0000256" key="2">
    <source>
        <dbReference type="ARBA" id="ARBA00007935"/>
    </source>
</evidence>
<feature type="transmembrane region" description="Helical" evidence="8">
    <location>
        <begin position="147"/>
        <end position="164"/>
    </location>
</feature>
<dbReference type="OMA" id="MDQFRFW"/>
<reference evidence="9" key="2">
    <citation type="submission" date="2020-01" db="EMBL/GenBank/DDBJ databases">
        <authorList>
            <consortium name="NCBI Pathogen Detection Project"/>
        </authorList>
    </citation>
    <scope>NUCLEOTIDE SEQUENCE</scope>
    <source>
        <strain evidence="9">OLC2673_Aeromonas</strain>
    </source>
</reference>
<dbReference type="GO" id="GO:0022857">
    <property type="term" value="F:transmembrane transporter activity"/>
    <property type="evidence" value="ECO:0007669"/>
    <property type="project" value="InterPro"/>
</dbReference>
<feature type="transmembrane region" description="Helical" evidence="8">
    <location>
        <begin position="114"/>
        <end position="135"/>
    </location>
</feature>
<evidence type="ECO:0000256" key="7">
    <source>
        <dbReference type="ARBA" id="ARBA00023136"/>
    </source>
</evidence>
<dbReference type="EMBL" id="DACTUL010000078">
    <property type="protein sequence ID" value="HAT6346842.1"/>
    <property type="molecule type" value="Genomic_DNA"/>
</dbReference>
<dbReference type="InterPro" id="IPR000522">
    <property type="entry name" value="ABC_transptr_permease_BtuC"/>
</dbReference>
<keyword evidence="4" id="KW-1003">Cell membrane</keyword>
<feature type="transmembrane region" description="Helical" evidence="8">
    <location>
        <begin position="235"/>
        <end position="258"/>
    </location>
</feature>
<keyword evidence="7 8" id="KW-0472">Membrane</keyword>
<feature type="transmembrane region" description="Helical" evidence="8">
    <location>
        <begin position="328"/>
        <end position="349"/>
    </location>
</feature>
<evidence type="ECO:0000256" key="1">
    <source>
        <dbReference type="ARBA" id="ARBA00004651"/>
    </source>
</evidence>
<dbReference type="GO" id="GO:0033214">
    <property type="term" value="P:siderophore-iron import into cell"/>
    <property type="evidence" value="ECO:0007669"/>
    <property type="project" value="TreeGrafter"/>
</dbReference>
<dbReference type="CDD" id="cd06550">
    <property type="entry name" value="TM_ABC_iron-siderophores_like"/>
    <property type="match status" value="1"/>
</dbReference>
<proteinExistence type="inferred from homology"/>
<dbReference type="GO" id="GO:0005886">
    <property type="term" value="C:plasma membrane"/>
    <property type="evidence" value="ECO:0007669"/>
    <property type="project" value="UniProtKB-SubCell"/>
</dbReference>
<feature type="transmembrane region" description="Helical" evidence="8">
    <location>
        <begin position="355"/>
        <end position="374"/>
    </location>
</feature>
<feature type="transmembrane region" description="Helical" evidence="8">
    <location>
        <begin position="170"/>
        <end position="187"/>
    </location>
</feature>
<evidence type="ECO:0000256" key="6">
    <source>
        <dbReference type="ARBA" id="ARBA00022989"/>
    </source>
</evidence>
<dbReference type="AlphaFoldDB" id="A0AAD3UEQ9"/>
<protein>
    <submittedName>
        <fullName evidence="9">Iron ABC transporter permease</fullName>
    </submittedName>
</protein>
<gene>
    <name evidence="9" type="ORF">JAJ28_004662</name>
</gene>
<organism evidence="9 10">
    <name type="scientific">Aeromonas hydrophila</name>
    <dbReference type="NCBI Taxonomy" id="644"/>
    <lineage>
        <taxon>Bacteria</taxon>
        <taxon>Pseudomonadati</taxon>
        <taxon>Pseudomonadota</taxon>
        <taxon>Gammaproteobacteria</taxon>
        <taxon>Aeromonadales</taxon>
        <taxon>Aeromonadaceae</taxon>
        <taxon>Aeromonas</taxon>
    </lineage>
</organism>
<evidence type="ECO:0000256" key="4">
    <source>
        <dbReference type="ARBA" id="ARBA00022475"/>
    </source>
</evidence>
<dbReference type="Gene3D" id="1.10.3470.10">
    <property type="entry name" value="ABC transporter involved in vitamin B12 uptake, BtuC"/>
    <property type="match status" value="1"/>
</dbReference>
<keyword evidence="6 8" id="KW-1133">Transmembrane helix</keyword>
<dbReference type="SUPFAM" id="SSF81345">
    <property type="entry name" value="ABC transporter involved in vitamin B12 uptake, BtuC"/>
    <property type="match status" value="1"/>
</dbReference>
<keyword evidence="5 8" id="KW-0812">Transmembrane</keyword>
<comment type="subcellular location">
    <subcellularLocation>
        <location evidence="1">Cell membrane</location>
        <topology evidence="1">Multi-pass membrane protein</topology>
    </subcellularLocation>
</comment>
<dbReference type="PANTHER" id="PTHR30472">
    <property type="entry name" value="FERRIC ENTEROBACTIN TRANSPORT SYSTEM PERMEASE PROTEIN"/>
    <property type="match status" value="1"/>
</dbReference>
<feature type="transmembrane region" description="Helical" evidence="8">
    <location>
        <begin position="288"/>
        <end position="316"/>
    </location>
</feature>
<feature type="transmembrane region" description="Helical" evidence="8">
    <location>
        <begin position="194"/>
        <end position="215"/>
    </location>
</feature>
<evidence type="ECO:0000313" key="10">
    <source>
        <dbReference type="Proteomes" id="UP000859505"/>
    </source>
</evidence>
<evidence type="ECO:0000256" key="3">
    <source>
        <dbReference type="ARBA" id="ARBA00022448"/>
    </source>
</evidence>
<reference evidence="9" key="1">
    <citation type="journal article" date="2018" name="Genome Biol.">
        <title>SKESA: strategic k-mer extension for scrupulous assemblies.</title>
        <authorList>
            <person name="Souvorov A."/>
            <person name="Agarwala R."/>
            <person name="Lipman D.J."/>
        </authorList>
    </citation>
    <scope>NUCLEOTIDE SEQUENCE</scope>
    <source>
        <strain evidence="9">OLC2673_Aeromonas</strain>
    </source>
</reference>
<name>A0AAD3UEQ9_AERHY</name>
<dbReference type="PANTHER" id="PTHR30472:SF24">
    <property type="entry name" value="FERRIC ENTEROBACTIN TRANSPORT SYSTEM PERMEASE PROTEIN FEPG"/>
    <property type="match status" value="1"/>
</dbReference>
<sequence length="381" mass="40281">MPPCSSWWCAAAVSAPCWPSNKVACLMNNSIHPSLTTALPTGTVCLRIGSRTLLLHRRAWLITLGLLVALVLLSLLALTLGSGKLTMLGVIQTLLGEGNRLSEVTVFKIRLPRIVAVLVAGAAMGLSGCLVQTLIRNRLATPDMIGVNEGASLAIIAFSLYLTLGSWPWWAAPLGALFAAAVLYALCNKPGEQGYLFVVIGIGVSELMNAIGQFVMSTQSLVHLTSLYLWNMGNFVGQGYSTVLPVGILILLVCPWIIYLSRALGVLRLGPVTAQSLGVNVNRVQLGVLAQAIVVAALGTAIGGPVVFIAMAAPVLASWLSRDRIVPLWIAALCGALLLLASDTLVRVLASPHEVATGIMTRILGGLLLLFILLKDRQKAD</sequence>
<dbReference type="Pfam" id="PF01032">
    <property type="entry name" value="FecCD"/>
    <property type="match status" value="1"/>
</dbReference>
<evidence type="ECO:0000256" key="5">
    <source>
        <dbReference type="ARBA" id="ARBA00022692"/>
    </source>
</evidence>
<comment type="caution">
    <text evidence="9">The sequence shown here is derived from an EMBL/GenBank/DDBJ whole genome shotgun (WGS) entry which is preliminary data.</text>
</comment>
<evidence type="ECO:0000256" key="8">
    <source>
        <dbReference type="SAM" id="Phobius"/>
    </source>
</evidence>
<feature type="transmembrane region" description="Helical" evidence="8">
    <location>
        <begin position="59"/>
        <end position="80"/>
    </location>
</feature>
<accession>A0AAD3UEQ9</accession>
<dbReference type="Proteomes" id="UP000859505">
    <property type="component" value="Unassembled WGS sequence"/>
</dbReference>